<name>A0ABT7VSB1_9GAMM</name>
<comment type="caution">
    <text evidence="1">The sequence shown here is derived from an EMBL/GenBank/DDBJ whole genome shotgun (WGS) entry which is preliminary data.</text>
</comment>
<gene>
    <name evidence="1" type="ORF">QUF54_04345</name>
</gene>
<dbReference type="SUPFAM" id="SSF52980">
    <property type="entry name" value="Restriction endonuclease-like"/>
    <property type="match status" value="1"/>
</dbReference>
<dbReference type="InterPro" id="IPR011335">
    <property type="entry name" value="Restrct_endonuc-II-like"/>
</dbReference>
<protein>
    <submittedName>
        <fullName evidence="1">Element excision factor XisH family protein</fullName>
    </submittedName>
</protein>
<evidence type="ECO:0000313" key="2">
    <source>
        <dbReference type="Proteomes" id="UP001171945"/>
    </source>
</evidence>
<organism evidence="1 2">
    <name type="scientific">Candidatus Marithioploca araucensis</name>
    <dbReference type="NCBI Taxonomy" id="70273"/>
    <lineage>
        <taxon>Bacteria</taxon>
        <taxon>Pseudomonadati</taxon>
        <taxon>Pseudomonadota</taxon>
        <taxon>Gammaproteobacteria</taxon>
        <taxon>Thiotrichales</taxon>
        <taxon>Thiotrichaceae</taxon>
        <taxon>Candidatus Marithioploca</taxon>
    </lineage>
</organism>
<dbReference type="Gene3D" id="3.40.1350.10">
    <property type="match status" value="1"/>
</dbReference>
<reference evidence="1" key="1">
    <citation type="submission" date="2023-06" db="EMBL/GenBank/DDBJ databases">
        <title>Uncultivated large filamentous bacteria from sulfidic sediments reveal new species and different genomic features in energy metabolism and defense.</title>
        <authorList>
            <person name="Fonseca A."/>
        </authorList>
    </citation>
    <scope>NUCLEOTIDE SEQUENCE</scope>
    <source>
        <strain evidence="1">HSG4</strain>
    </source>
</reference>
<sequence length="55" mass="6593">MFFIMALEDLQPERTLYLAIPSGIYDNFFTLPFGQRAIEYHQLKLIVFESRLTFF</sequence>
<evidence type="ECO:0000313" key="1">
    <source>
        <dbReference type="EMBL" id="MDM8562565.1"/>
    </source>
</evidence>
<accession>A0ABT7VSB1</accession>
<dbReference type="Proteomes" id="UP001171945">
    <property type="component" value="Unassembled WGS sequence"/>
</dbReference>
<dbReference type="InterPro" id="IPR014919">
    <property type="entry name" value="XisH"/>
</dbReference>
<dbReference type="InterPro" id="IPR011856">
    <property type="entry name" value="tRNA_endonuc-like_dom_sf"/>
</dbReference>
<keyword evidence="2" id="KW-1185">Reference proteome</keyword>
<proteinExistence type="predicted"/>
<dbReference type="EMBL" id="JAUCGM010000201">
    <property type="protein sequence ID" value="MDM8562565.1"/>
    <property type="molecule type" value="Genomic_DNA"/>
</dbReference>
<dbReference type="Pfam" id="PF08814">
    <property type="entry name" value="XisH"/>
    <property type="match status" value="1"/>
</dbReference>